<dbReference type="AlphaFoldDB" id="A0A4U0TK61"/>
<feature type="compositionally biased region" description="Acidic residues" evidence="1">
    <location>
        <begin position="51"/>
        <end position="69"/>
    </location>
</feature>
<comment type="caution">
    <text evidence="2">The sequence shown here is derived from an EMBL/GenBank/DDBJ whole genome shotgun (WGS) entry which is preliminary data.</text>
</comment>
<accession>A0A4U0TK61</accession>
<name>A0A4U0TK61_9PEZI</name>
<evidence type="ECO:0000313" key="2">
    <source>
        <dbReference type="EMBL" id="TKA22167.1"/>
    </source>
</evidence>
<reference evidence="2 3" key="1">
    <citation type="submission" date="2017-03" db="EMBL/GenBank/DDBJ databases">
        <title>Genomes of endolithic fungi from Antarctica.</title>
        <authorList>
            <person name="Coleine C."/>
            <person name="Masonjones S."/>
            <person name="Stajich J.E."/>
        </authorList>
    </citation>
    <scope>NUCLEOTIDE SEQUENCE [LARGE SCALE GENOMIC DNA]</scope>
    <source>
        <strain evidence="2 3">CCFEE 6315</strain>
    </source>
</reference>
<keyword evidence="3" id="KW-1185">Reference proteome</keyword>
<feature type="compositionally biased region" description="Basic and acidic residues" evidence="1">
    <location>
        <begin position="25"/>
        <end position="34"/>
    </location>
</feature>
<dbReference type="Proteomes" id="UP000308549">
    <property type="component" value="Unassembled WGS sequence"/>
</dbReference>
<protein>
    <submittedName>
        <fullName evidence="2">Uncharacterized protein</fullName>
    </submittedName>
</protein>
<feature type="region of interest" description="Disordered" evidence="1">
    <location>
        <begin position="25"/>
        <end position="86"/>
    </location>
</feature>
<organism evidence="2 3">
    <name type="scientific">Salinomyces thailandicus</name>
    <dbReference type="NCBI Taxonomy" id="706561"/>
    <lineage>
        <taxon>Eukaryota</taxon>
        <taxon>Fungi</taxon>
        <taxon>Dikarya</taxon>
        <taxon>Ascomycota</taxon>
        <taxon>Pezizomycotina</taxon>
        <taxon>Dothideomycetes</taxon>
        <taxon>Dothideomycetidae</taxon>
        <taxon>Mycosphaerellales</taxon>
        <taxon>Teratosphaeriaceae</taxon>
        <taxon>Salinomyces</taxon>
    </lineage>
</organism>
<evidence type="ECO:0000256" key="1">
    <source>
        <dbReference type="SAM" id="MobiDB-lite"/>
    </source>
</evidence>
<sequence length="86" mass="9483">MQPAGSRLAGLVSAHAVLRLAESRIRGKEGRPQDDQIAVPVPSGTNMPVEQQEDPAEEEEGEEQEEEETNWVAGTQRATSWEVERT</sequence>
<evidence type="ECO:0000313" key="3">
    <source>
        <dbReference type="Proteomes" id="UP000308549"/>
    </source>
</evidence>
<proteinExistence type="predicted"/>
<dbReference type="EMBL" id="NAJL01000082">
    <property type="protein sequence ID" value="TKA22167.1"/>
    <property type="molecule type" value="Genomic_DNA"/>
</dbReference>
<gene>
    <name evidence="2" type="ORF">B0A50_08333</name>
</gene>